<evidence type="ECO:0000256" key="2">
    <source>
        <dbReference type="SAM" id="SignalP"/>
    </source>
</evidence>
<keyword evidence="2" id="KW-0732">Signal</keyword>
<sequence length="662" mass="74942">MGGISRSLVWFGCLTLTLFLVVGVFPQVVTASKESAAPLPAAPHFQSLLREGEADPDALSFLDLSADTKWITYMRRTRKLRSEHPKREGYLEPWRIVPLPWIKGRRHRSELGPKKDGFVPIPHPKLKARSSFYNPYWPTYRHGKKEPLFWGPSWMRGKKTAHFTREAVPLAFAVVPQYRKYTSLVAPATPFDDGPAFAAAVDRGRAHFPVYQLGSRLVKDELIPHVEQQRRRLFNDASVKLATKADALVHFVHAPGQLEQPVKSQYVPPFSPDPNDPRTKAYVYIPRETMYKRLHDIQYRFTERRDDQKLSANLRTSQHQQRHKIRARLRGAKRAHQSPRANEPVYSSPVEFPNMSPPPPHTYSNHLYNRYDHSRELFRFQQKTNETQQPQANVTSAADKARFRATNEYIPHPFVLDLRTPPSAGKPAAKPAITHAADAPAVRALPHDASPALFRFQQQRLRQMIQRVQQRQQRQGAGIGARNSGDSHGSGHVIKMSEAPLEYPVGNDPLRMTEPPRVDPWAETESNSIADRLAREAHGAMMAEPKLNEFSADPGGLYGLSQQMKQHMEDNDRRPQNSELVNIGYQWDTVKPLKVFGLSPSFVYKHFGKQPIANLSPLNPAAISASPDSFTYGPRGNLLHLLLSSARYTSCPYGVSLCHLSP</sequence>
<feature type="region of interest" description="Disordered" evidence="1">
    <location>
        <begin position="330"/>
        <end position="349"/>
    </location>
</feature>
<evidence type="ECO:0000256" key="1">
    <source>
        <dbReference type="SAM" id="MobiDB-lite"/>
    </source>
</evidence>
<dbReference type="AlphaFoldDB" id="F2DYD0"/>
<proteinExistence type="evidence at transcript level"/>
<accession>F2DYD0</accession>
<evidence type="ECO:0000313" key="3">
    <source>
        <dbReference type="EMBL" id="BAK00102.1"/>
    </source>
</evidence>
<reference evidence="3" key="1">
    <citation type="journal article" date="2011" name="Plant Physiol.">
        <title>Comprehensive sequence analysis of 24,783 barley full-length cDNAs derived from 12 clone libraries.</title>
        <authorList>
            <person name="Matsumoto T."/>
            <person name="Tanaka T."/>
            <person name="Sakai H."/>
            <person name="Amano N."/>
            <person name="Kanamori H."/>
            <person name="Kurita K."/>
            <person name="Kikuta A."/>
            <person name="Kamiya K."/>
            <person name="Yamamoto M."/>
            <person name="Ikawa H."/>
            <person name="Fujii N."/>
            <person name="Hori K."/>
            <person name="Itoh T."/>
            <person name="Sato K."/>
        </authorList>
    </citation>
    <scope>NUCLEOTIDE SEQUENCE</scope>
    <source>
        <tissue evidence="3">Shoot and root</tissue>
    </source>
</reference>
<name>F2DYD0_HORVV</name>
<feature type="chain" id="PRO_5003281327" evidence="2">
    <location>
        <begin position="32"/>
        <end position="662"/>
    </location>
</feature>
<organism evidence="3">
    <name type="scientific">Hordeum vulgare subsp. vulgare</name>
    <name type="common">Domesticated barley</name>
    <dbReference type="NCBI Taxonomy" id="112509"/>
    <lineage>
        <taxon>Eukaryota</taxon>
        <taxon>Viridiplantae</taxon>
        <taxon>Streptophyta</taxon>
        <taxon>Embryophyta</taxon>
        <taxon>Tracheophyta</taxon>
        <taxon>Spermatophyta</taxon>
        <taxon>Magnoliopsida</taxon>
        <taxon>Liliopsida</taxon>
        <taxon>Poales</taxon>
        <taxon>Poaceae</taxon>
        <taxon>BOP clade</taxon>
        <taxon>Pooideae</taxon>
        <taxon>Triticodae</taxon>
        <taxon>Triticeae</taxon>
        <taxon>Hordeinae</taxon>
        <taxon>Hordeum</taxon>
    </lineage>
</organism>
<feature type="signal peptide" evidence="2">
    <location>
        <begin position="1"/>
        <end position="31"/>
    </location>
</feature>
<dbReference type="EMBL" id="AK368899">
    <property type="protein sequence ID" value="BAK00102.1"/>
    <property type="molecule type" value="mRNA"/>
</dbReference>
<protein>
    <submittedName>
        <fullName evidence="3">Predicted protein</fullName>
    </submittedName>
</protein>